<evidence type="ECO:0000256" key="1">
    <source>
        <dbReference type="ARBA" id="ARBA00001946"/>
    </source>
</evidence>
<dbReference type="InterPro" id="IPR002934">
    <property type="entry name" value="Polymerase_NTP_transf_dom"/>
</dbReference>
<evidence type="ECO:0000256" key="3">
    <source>
        <dbReference type="ARBA" id="ARBA00022679"/>
    </source>
</evidence>
<proteinExistence type="inferred from homology"/>
<gene>
    <name evidence="11" type="ORF">GJJ30_13475</name>
</gene>
<keyword evidence="3 11" id="KW-0808">Transferase</keyword>
<evidence type="ECO:0000256" key="5">
    <source>
        <dbReference type="ARBA" id="ARBA00022723"/>
    </source>
</evidence>
<keyword evidence="8" id="KW-0460">Magnesium</keyword>
<dbReference type="RefSeq" id="WP_154175687.1">
    <property type="nucleotide sequence ID" value="NZ_WJXZ01000007.1"/>
</dbReference>
<keyword evidence="2" id="KW-1277">Toxin-antitoxin system</keyword>
<organism evidence="11 12">
    <name type="scientific">Larkinella terrae</name>
    <dbReference type="NCBI Taxonomy" id="2025311"/>
    <lineage>
        <taxon>Bacteria</taxon>
        <taxon>Pseudomonadati</taxon>
        <taxon>Bacteroidota</taxon>
        <taxon>Cytophagia</taxon>
        <taxon>Cytophagales</taxon>
        <taxon>Spirosomataceae</taxon>
        <taxon>Larkinella</taxon>
    </lineage>
</organism>
<dbReference type="GO" id="GO:0005524">
    <property type="term" value="F:ATP binding"/>
    <property type="evidence" value="ECO:0007669"/>
    <property type="project" value="UniProtKB-KW"/>
</dbReference>
<evidence type="ECO:0000256" key="8">
    <source>
        <dbReference type="ARBA" id="ARBA00022842"/>
    </source>
</evidence>
<dbReference type="PANTHER" id="PTHR33571:SF14">
    <property type="entry name" value="PROTEIN ADENYLYLTRANSFERASE MJ0435-RELATED"/>
    <property type="match status" value="1"/>
</dbReference>
<comment type="caution">
    <text evidence="11">The sequence shown here is derived from an EMBL/GenBank/DDBJ whole genome shotgun (WGS) entry which is preliminary data.</text>
</comment>
<comment type="similarity">
    <text evidence="9">Belongs to the MntA antitoxin family.</text>
</comment>
<evidence type="ECO:0000259" key="10">
    <source>
        <dbReference type="Pfam" id="PF01909"/>
    </source>
</evidence>
<evidence type="ECO:0000256" key="2">
    <source>
        <dbReference type="ARBA" id="ARBA00022649"/>
    </source>
</evidence>
<keyword evidence="12" id="KW-1185">Reference proteome</keyword>
<dbReference type="GO" id="GO:0016779">
    <property type="term" value="F:nucleotidyltransferase activity"/>
    <property type="evidence" value="ECO:0007669"/>
    <property type="project" value="UniProtKB-KW"/>
</dbReference>
<dbReference type="OrthoDB" id="9809668at2"/>
<comment type="cofactor">
    <cofactor evidence="1">
        <name>Mg(2+)</name>
        <dbReference type="ChEBI" id="CHEBI:18420"/>
    </cofactor>
</comment>
<dbReference type="SUPFAM" id="SSF81301">
    <property type="entry name" value="Nucleotidyltransferase"/>
    <property type="match status" value="1"/>
</dbReference>
<dbReference type="AlphaFoldDB" id="A0A7K0EKJ6"/>
<evidence type="ECO:0000313" key="11">
    <source>
        <dbReference type="EMBL" id="MRS62305.1"/>
    </source>
</evidence>
<keyword evidence="5" id="KW-0479">Metal-binding</keyword>
<keyword evidence="6" id="KW-0547">Nucleotide-binding</keyword>
<evidence type="ECO:0000256" key="4">
    <source>
        <dbReference type="ARBA" id="ARBA00022695"/>
    </source>
</evidence>
<keyword evidence="4" id="KW-0548">Nucleotidyltransferase</keyword>
<evidence type="ECO:0000313" key="12">
    <source>
        <dbReference type="Proteomes" id="UP000441754"/>
    </source>
</evidence>
<dbReference type="InterPro" id="IPR043519">
    <property type="entry name" value="NT_sf"/>
</dbReference>
<name>A0A7K0EKJ6_9BACT</name>
<evidence type="ECO:0000256" key="7">
    <source>
        <dbReference type="ARBA" id="ARBA00022840"/>
    </source>
</evidence>
<evidence type="ECO:0000256" key="6">
    <source>
        <dbReference type="ARBA" id="ARBA00022741"/>
    </source>
</evidence>
<dbReference type="EMBL" id="WJXZ01000007">
    <property type="protein sequence ID" value="MRS62305.1"/>
    <property type="molecule type" value="Genomic_DNA"/>
</dbReference>
<dbReference type="GO" id="GO:0046872">
    <property type="term" value="F:metal ion binding"/>
    <property type="evidence" value="ECO:0007669"/>
    <property type="project" value="UniProtKB-KW"/>
</dbReference>
<accession>A0A7K0EKJ6</accession>
<dbReference type="Gene3D" id="3.30.460.10">
    <property type="entry name" value="Beta Polymerase, domain 2"/>
    <property type="match status" value="1"/>
</dbReference>
<dbReference type="InterPro" id="IPR052038">
    <property type="entry name" value="Type-VII_TA_antitoxin"/>
</dbReference>
<feature type="domain" description="Polymerase nucleotidyl transferase" evidence="10">
    <location>
        <begin position="19"/>
        <end position="94"/>
    </location>
</feature>
<dbReference type="Pfam" id="PF01909">
    <property type="entry name" value="NTP_transf_2"/>
    <property type="match status" value="1"/>
</dbReference>
<dbReference type="PANTHER" id="PTHR33571">
    <property type="entry name" value="SSL8005 PROTEIN"/>
    <property type="match status" value="1"/>
</dbReference>
<protein>
    <submittedName>
        <fullName evidence="11">Nucleotidyltransferase</fullName>
    </submittedName>
</protein>
<sequence>MDAEQIKQILKVNKDVLFHRYPLVSIALFGSYADGTATEESDVDIMVEFSEPVGFEVVDLAIELEELLQKKVDLVTRKAIKPRLLPFISKQLQYV</sequence>
<keyword evidence="7" id="KW-0067">ATP-binding</keyword>
<dbReference type="CDD" id="cd05403">
    <property type="entry name" value="NT_KNTase_like"/>
    <property type="match status" value="1"/>
</dbReference>
<dbReference type="Proteomes" id="UP000441754">
    <property type="component" value="Unassembled WGS sequence"/>
</dbReference>
<reference evidence="11 12" key="1">
    <citation type="journal article" date="2018" name="Antonie Van Leeuwenhoek">
        <title>Larkinella terrae sp. nov., isolated from soil on Jeju Island, South Korea.</title>
        <authorList>
            <person name="Ten L.N."/>
            <person name="Jeon J."/>
            <person name="Park S.J."/>
            <person name="Park S."/>
            <person name="Lee S.Y."/>
            <person name="Kim M.K."/>
            <person name="Jung H.Y."/>
        </authorList>
    </citation>
    <scope>NUCLEOTIDE SEQUENCE [LARGE SCALE GENOMIC DNA]</scope>
    <source>
        <strain evidence="11 12">KCTC 52001</strain>
    </source>
</reference>
<evidence type="ECO:0000256" key="9">
    <source>
        <dbReference type="ARBA" id="ARBA00038276"/>
    </source>
</evidence>